<comment type="caution">
    <text evidence="5">The sequence shown here is derived from an EMBL/GenBank/DDBJ whole genome shotgun (WGS) entry which is preliminary data.</text>
</comment>
<evidence type="ECO:0000256" key="4">
    <source>
        <dbReference type="PROSITE-ProRule" id="PRU00169"/>
    </source>
</evidence>
<dbReference type="Gene3D" id="3.30.565.10">
    <property type="entry name" value="Histidine kinase-like ATPase, C-terminal domain"/>
    <property type="match status" value="1"/>
</dbReference>
<dbReference type="Pfam" id="PF00512">
    <property type="entry name" value="HisKA"/>
    <property type="match status" value="1"/>
</dbReference>
<keyword evidence="3" id="KW-0597">Phosphoprotein</keyword>
<dbReference type="EC" id="2.7.13.3" evidence="2"/>
<dbReference type="SUPFAM" id="SSF55874">
    <property type="entry name" value="ATPase domain of HSP90 chaperone/DNA topoisomerase II/histidine kinase"/>
    <property type="match status" value="1"/>
</dbReference>
<dbReference type="CDD" id="cd00075">
    <property type="entry name" value="HATPase"/>
    <property type="match status" value="1"/>
</dbReference>
<proteinExistence type="predicted"/>
<protein>
    <recommendedName>
        <fullName evidence="2">histidine kinase</fullName>
        <ecNumber evidence="2">2.7.13.3</ecNumber>
    </recommendedName>
</protein>
<organism evidence="5 6">
    <name type="scientific">Nonlabens tegetincola</name>
    <dbReference type="NCBI Taxonomy" id="323273"/>
    <lineage>
        <taxon>Bacteria</taxon>
        <taxon>Pseudomonadati</taxon>
        <taxon>Bacteroidota</taxon>
        <taxon>Flavobacteriia</taxon>
        <taxon>Flavobacteriales</taxon>
        <taxon>Flavobacteriaceae</taxon>
        <taxon>Nonlabens</taxon>
    </lineage>
</organism>
<dbReference type="PANTHER" id="PTHR43547:SF2">
    <property type="entry name" value="HYBRID SIGNAL TRANSDUCTION HISTIDINE KINASE C"/>
    <property type="match status" value="1"/>
</dbReference>
<dbReference type="EMBL" id="BBML01000001">
    <property type="protein sequence ID" value="GAK95617.1"/>
    <property type="molecule type" value="Genomic_DNA"/>
</dbReference>
<keyword evidence="5" id="KW-0808">Transferase</keyword>
<comment type="catalytic activity">
    <reaction evidence="1">
        <text>ATP + protein L-histidine = ADP + protein N-phospho-L-histidine.</text>
        <dbReference type="EC" id="2.7.13.3"/>
    </reaction>
</comment>
<dbReference type="PANTHER" id="PTHR43547">
    <property type="entry name" value="TWO-COMPONENT HISTIDINE KINASE"/>
    <property type="match status" value="1"/>
</dbReference>
<gene>
    <name evidence="5" type="ORF">JCM19294_2399</name>
</gene>
<evidence type="ECO:0000313" key="6">
    <source>
        <dbReference type="Proteomes" id="UP000029221"/>
    </source>
</evidence>
<evidence type="ECO:0000313" key="5">
    <source>
        <dbReference type="EMBL" id="GAK95617.1"/>
    </source>
</evidence>
<comment type="caution">
    <text evidence="4">Lacks conserved residue(s) required for the propagation of feature annotation.</text>
</comment>
<evidence type="ECO:0000256" key="3">
    <source>
        <dbReference type="ARBA" id="ARBA00022553"/>
    </source>
</evidence>
<dbReference type="RefSeq" id="WP_042276227.1">
    <property type="nucleotide sequence ID" value="NZ_BBML01000001.1"/>
</dbReference>
<dbReference type="eggNOG" id="COG2205">
    <property type="taxonomic scope" value="Bacteria"/>
</dbReference>
<reference evidence="5" key="1">
    <citation type="journal article" date="2014" name="Genome Announc.">
        <title>Draft Genome Sequences of Marine Flavobacterium Nonlabens Strains NR17, NR24, NR27, NR32, NR33, and Ara13.</title>
        <authorList>
            <person name="Nakanishi M."/>
            <person name="Meirelles P."/>
            <person name="Suzuki R."/>
            <person name="Takatani N."/>
            <person name="Mino S."/>
            <person name="Suda W."/>
            <person name="Oshima K."/>
            <person name="Hattori M."/>
            <person name="Ohkuma M."/>
            <person name="Hosokawa M."/>
            <person name="Miyashita K."/>
            <person name="Thompson F.L."/>
            <person name="Niwa A."/>
            <person name="Sawabe T."/>
            <person name="Sawabe T."/>
        </authorList>
    </citation>
    <scope>NUCLEOTIDE SEQUENCE [LARGE SCALE GENOMIC DNA]</scope>
    <source>
        <strain evidence="5">JCM 19294</strain>
    </source>
</reference>
<dbReference type="InterPro" id="IPR003661">
    <property type="entry name" value="HisK_dim/P_dom"/>
</dbReference>
<dbReference type="SMART" id="SM00387">
    <property type="entry name" value="HATPase_c"/>
    <property type="match status" value="1"/>
</dbReference>
<dbReference type="InterPro" id="IPR011006">
    <property type="entry name" value="CheY-like_superfamily"/>
</dbReference>
<dbReference type="GO" id="GO:0000155">
    <property type="term" value="F:phosphorelay sensor kinase activity"/>
    <property type="evidence" value="ECO:0007669"/>
    <property type="project" value="InterPro"/>
</dbReference>
<sequence length="495" mass="56508">MTPHLDINPQNSQIIVLDENFQVISSNDIIFNLKEGSSIEQFHPFFTQVDLYFESEEKKLNCVEIHDKLLDISFSKNASNRTIQLVDNSVFYSRLQEIAQKRNESYIFNEVLELKNDMLEEAASFKNKFISNFSHEMKSPLTLISAFSSMLVKSDLPLEQNKLVEAIYEQSENLKKILEDIIELSFLKRNQIELNPETINFIEYLENFKFKYTTKASNLGFSFSLKVGSQVPEYIEIDKRRLDQILTNLIENAIYFNNGENIVLTVKENQRRASKASLRFKISGEGVIPETVASNNLPELSSDIQIKGLGFSIAKELLDVYNGSLYIEKDESGNSVQVANLRVKVPLNVDIPKAAPTESPTKPTFSEKAKIIIAEDNGITQYTAIKVLVNEKNFNTIVFSDPRDLLNAVENKDYDLILMSSSLSQVDAIELLNMIKEFANDHNKKIPVIALTTETDKKRISEFKKSGFKQVVQKPYTDDELLESVYSNLKIKKFI</sequence>
<accession>A0A090Q0B3</accession>
<evidence type="ECO:0000256" key="2">
    <source>
        <dbReference type="ARBA" id="ARBA00012438"/>
    </source>
</evidence>
<dbReference type="SUPFAM" id="SSF52172">
    <property type="entry name" value="CheY-like"/>
    <property type="match status" value="1"/>
</dbReference>
<dbReference type="Gene3D" id="1.10.287.130">
    <property type="match status" value="1"/>
</dbReference>
<keyword evidence="5" id="KW-0418">Kinase</keyword>
<dbReference type="Gene3D" id="3.40.50.2300">
    <property type="match status" value="1"/>
</dbReference>
<dbReference type="InterPro" id="IPR001789">
    <property type="entry name" value="Sig_transdc_resp-reg_receiver"/>
</dbReference>
<dbReference type="SMART" id="SM00388">
    <property type="entry name" value="HisKA"/>
    <property type="match status" value="1"/>
</dbReference>
<dbReference type="InterPro" id="IPR003594">
    <property type="entry name" value="HATPase_dom"/>
</dbReference>
<dbReference type="SMART" id="SM00448">
    <property type="entry name" value="REC"/>
    <property type="match status" value="1"/>
</dbReference>
<dbReference type="InterPro" id="IPR036890">
    <property type="entry name" value="HATPase_C_sf"/>
</dbReference>
<dbReference type="PROSITE" id="PS50110">
    <property type="entry name" value="RESPONSE_REGULATORY"/>
    <property type="match status" value="1"/>
</dbReference>
<dbReference type="CDD" id="cd00082">
    <property type="entry name" value="HisKA"/>
    <property type="match status" value="1"/>
</dbReference>
<dbReference type="eggNOG" id="COG0784">
    <property type="taxonomic scope" value="Bacteria"/>
</dbReference>
<dbReference type="PROSITE" id="PS50109">
    <property type="entry name" value="HIS_KIN"/>
    <property type="match status" value="1"/>
</dbReference>
<evidence type="ECO:0000256" key="1">
    <source>
        <dbReference type="ARBA" id="ARBA00000085"/>
    </source>
</evidence>
<dbReference type="InterPro" id="IPR005467">
    <property type="entry name" value="His_kinase_dom"/>
</dbReference>
<name>A0A090Q0B3_9FLAO</name>
<dbReference type="SUPFAM" id="SSF47384">
    <property type="entry name" value="Homodimeric domain of signal transducing histidine kinase"/>
    <property type="match status" value="1"/>
</dbReference>
<dbReference type="Proteomes" id="UP000029221">
    <property type="component" value="Unassembled WGS sequence"/>
</dbReference>
<keyword evidence="6" id="KW-1185">Reference proteome</keyword>
<dbReference type="AlphaFoldDB" id="A0A090Q0B3"/>
<dbReference type="Pfam" id="PF00072">
    <property type="entry name" value="Response_reg"/>
    <property type="match status" value="1"/>
</dbReference>
<dbReference type="STRING" id="319236.BST91_12625"/>
<dbReference type="Pfam" id="PF02518">
    <property type="entry name" value="HATPase_c"/>
    <property type="match status" value="1"/>
</dbReference>
<dbReference type="InterPro" id="IPR036097">
    <property type="entry name" value="HisK_dim/P_sf"/>
</dbReference>